<keyword evidence="2" id="KW-1185">Reference proteome</keyword>
<proteinExistence type="predicted"/>
<gene>
    <name evidence="1" type="ORF">EVOR1521_LOCUS27925</name>
</gene>
<protein>
    <submittedName>
        <fullName evidence="1">Uncharacterized protein</fullName>
    </submittedName>
</protein>
<dbReference type="EMBL" id="CAUJNA010003603">
    <property type="protein sequence ID" value="CAJ1405803.1"/>
    <property type="molecule type" value="Genomic_DNA"/>
</dbReference>
<feature type="non-terminal residue" evidence="1">
    <location>
        <position position="114"/>
    </location>
</feature>
<organism evidence="1 2">
    <name type="scientific">Effrenium voratum</name>
    <dbReference type="NCBI Taxonomy" id="2562239"/>
    <lineage>
        <taxon>Eukaryota</taxon>
        <taxon>Sar</taxon>
        <taxon>Alveolata</taxon>
        <taxon>Dinophyceae</taxon>
        <taxon>Suessiales</taxon>
        <taxon>Symbiodiniaceae</taxon>
        <taxon>Effrenium</taxon>
    </lineage>
</organism>
<dbReference type="Proteomes" id="UP001178507">
    <property type="component" value="Unassembled WGS sequence"/>
</dbReference>
<comment type="caution">
    <text evidence="1">The sequence shown here is derived from an EMBL/GenBank/DDBJ whole genome shotgun (WGS) entry which is preliminary data.</text>
</comment>
<sequence>AKSIQSFVQWTRAASQEFLEAEAAEAASQLLASNYRLTGIAVLAWLSGVRWSCKCEVRRSDLTAALQHLSAASLMKDPQPLTHPAKNIAKAFCEVLEAEMREAEGGELSRHANE</sequence>
<evidence type="ECO:0000313" key="1">
    <source>
        <dbReference type="EMBL" id="CAJ1405803.1"/>
    </source>
</evidence>
<evidence type="ECO:0000313" key="2">
    <source>
        <dbReference type="Proteomes" id="UP001178507"/>
    </source>
</evidence>
<reference evidence="1" key="1">
    <citation type="submission" date="2023-08" db="EMBL/GenBank/DDBJ databases">
        <authorList>
            <person name="Chen Y."/>
            <person name="Shah S."/>
            <person name="Dougan E. K."/>
            <person name="Thang M."/>
            <person name="Chan C."/>
        </authorList>
    </citation>
    <scope>NUCLEOTIDE SEQUENCE</scope>
</reference>
<name>A0AA36NKE0_9DINO</name>
<dbReference type="AlphaFoldDB" id="A0AA36NKE0"/>
<accession>A0AA36NKE0</accession>